<evidence type="ECO:0000259" key="8">
    <source>
        <dbReference type="PROSITE" id="PS50110"/>
    </source>
</evidence>
<keyword evidence="5" id="KW-0902">Two-component regulatory system</keyword>
<dbReference type="InterPro" id="IPR003661">
    <property type="entry name" value="HisK_dim/P_dom"/>
</dbReference>
<dbReference type="CDD" id="cd00082">
    <property type="entry name" value="HisKA"/>
    <property type="match status" value="1"/>
</dbReference>
<feature type="domain" description="Response regulatory" evidence="8">
    <location>
        <begin position="3"/>
        <end position="119"/>
    </location>
</feature>
<dbReference type="InterPro" id="IPR011006">
    <property type="entry name" value="CheY-like_superfamily"/>
</dbReference>
<dbReference type="InterPro" id="IPR001789">
    <property type="entry name" value="Sig_transdc_resp-reg_receiver"/>
</dbReference>
<dbReference type="PANTHER" id="PTHR43065:SF50">
    <property type="entry name" value="HISTIDINE KINASE"/>
    <property type="match status" value="1"/>
</dbReference>
<keyword evidence="3" id="KW-0597">Phosphoprotein</keyword>
<evidence type="ECO:0000259" key="7">
    <source>
        <dbReference type="PROSITE" id="PS50109"/>
    </source>
</evidence>
<comment type="caution">
    <text evidence="6">Lacks conserved residue(s) required for the propagation of feature annotation.</text>
</comment>
<evidence type="ECO:0000313" key="9">
    <source>
        <dbReference type="EMBL" id="KKD39201.1"/>
    </source>
</evidence>
<evidence type="ECO:0000256" key="6">
    <source>
        <dbReference type="PROSITE-ProRule" id="PRU00169"/>
    </source>
</evidence>
<dbReference type="InterPro" id="IPR003594">
    <property type="entry name" value="HATPase_dom"/>
</dbReference>
<evidence type="ECO:0000256" key="4">
    <source>
        <dbReference type="ARBA" id="ARBA00022777"/>
    </source>
</evidence>
<dbReference type="EC" id="2.7.13.3" evidence="2"/>
<name>A0A0F5YJZ5_9CYAN</name>
<dbReference type="SUPFAM" id="SSF47384">
    <property type="entry name" value="Homodimeric domain of signal transducing histidine kinase"/>
    <property type="match status" value="1"/>
</dbReference>
<dbReference type="PROSITE" id="PS50110">
    <property type="entry name" value="RESPONSE_REGULATORY"/>
    <property type="match status" value="1"/>
</dbReference>
<evidence type="ECO:0000256" key="3">
    <source>
        <dbReference type="ARBA" id="ARBA00022553"/>
    </source>
</evidence>
<comment type="caution">
    <text evidence="9">The sequence shown here is derived from an EMBL/GenBank/DDBJ whole genome shotgun (WGS) entry which is preliminary data.</text>
</comment>
<dbReference type="PATRIC" id="fig|1637645.4.peg.354"/>
<dbReference type="SMART" id="SM00387">
    <property type="entry name" value="HATPase_c"/>
    <property type="match status" value="1"/>
</dbReference>
<proteinExistence type="predicted"/>
<dbReference type="InterPro" id="IPR036890">
    <property type="entry name" value="HATPase_C_sf"/>
</dbReference>
<dbReference type="InterPro" id="IPR036097">
    <property type="entry name" value="HisK_dim/P_sf"/>
</dbReference>
<evidence type="ECO:0000256" key="1">
    <source>
        <dbReference type="ARBA" id="ARBA00000085"/>
    </source>
</evidence>
<dbReference type="GO" id="GO:0000155">
    <property type="term" value="F:phosphorelay sensor kinase activity"/>
    <property type="evidence" value="ECO:0007669"/>
    <property type="project" value="InterPro"/>
</dbReference>
<dbReference type="SUPFAM" id="SSF52172">
    <property type="entry name" value="CheY-like"/>
    <property type="match status" value="1"/>
</dbReference>
<dbReference type="EMBL" id="LATL02000019">
    <property type="protein sequence ID" value="KKD39201.1"/>
    <property type="molecule type" value="Genomic_DNA"/>
</dbReference>
<dbReference type="RefSeq" id="WP_046277351.1">
    <property type="nucleotide sequence ID" value="NZ_LATL02000019.1"/>
</dbReference>
<dbReference type="Pfam" id="PF00072">
    <property type="entry name" value="Response_reg"/>
    <property type="match status" value="1"/>
</dbReference>
<evidence type="ECO:0000313" key="10">
    <source>
        <dbReference type="Proteomes" id="UP000033607"/>
    </source>
</evidence>
<dbReference type="PRINTS" id="PR00344">
    <property type="entry name" value="BCTRLSENSOR"/>
</dbReference>
<feature type="domain" description="Histidine kinase" evidence="7">
    <location>
        <begin position="164"/>
        <end position="422"/>
    </location>
</feature>
<dbReference type="Proteomes" id="UP000033607">
    <property type="component" value="Unassembled WGS sequence"/>
</dbReference>
<dbReference type="OrthoDB" id="569699at2"/>
<evidence type="ECO:0000256" key="2">
    <source>
        <dbReference type="ARBA" id="ARBA00012438"/>
    </source>
</evidence>
<gene>
    <name evidence="9" type="ORF">WN50_04690</name>
</gene>
<dbReference type="Gene3D" id="1.10.287.130">
    <property type="match status" value="1"/>
</dbReference>
<sequence>MATILIIDEDVQTQRTLQNTLEKQGYKVETADQIQSALTLAEHLHPHLILYTWISHTVDALSDLKNLQTHSNFAKAFYLVLTQPSLLQSHLNNLETLINDWLFDPLDSDELTRRVRRGLHHQTLFNNFHKNDRQLQQALSDLDFAKERLIQAEKFSTLGQMVSGIAHEINNPVSFVKGNVSHVEDYAQDLMDLLELYSEEYPDPSPAIKDRIEEIDLEFLLEDLPQVIESMKSGTERIRQLVESLRNFYRSDDSEEKTVDIHPILDDIVLILQAEFKGKKGRGIKLVKDYGKLPEVNCYPGKLNQVFINLLNNSIDALEERRLETSSVEPTIWIKTEVSSSHDPQNVTSQVIIRIKDNGIGISEEIKNYIFDPFFTTKPAGTGTGFGLNICHQVIVDSHQGQLQCLSQPGEGTEFIVAIPLR</sequence>
<evidence type="ECO:0000256" key="5">
    <source>
        <dbReference type="ARBA" id="ARBA00023012"/>
    </source>
</evidence>
<keyword evidence="4" id="KW-0808">Transferase</keyword>
<organism evidence="9 10">
    <name type="scientific">Limnoraphis robusta CS-951</name>
    <dbReference type="NCBI Taxonomy" id="1637645"/>
    <lineage>
        <taxon>Bacteria</taxon>
        <taxon>Bacillati</taxon>
        <taxon>Cyanobacteriota</taxon>
        <taxon>Cyanophyceae</taxon>
        <taxon>Oscillatoriophycideae</taxon>
        <taxon>Oscillatoriales</taxon>
        <taxon>Sirenicapillariaceae</taxon>
        <taxon>Limnoraphis</taxon>
    </lineage>
</organism>
<dbReference type="Gene3D" id="3.40.50.2300">
    <property type="match status" value="1"/>
</dbReference>
<dbReference type="Gene3D" id="3.30.565.10">
    <property type="entry name" value="Histidine kinase-like ATPase, C-terminal domain"/>
    <property type="match status" value="1"/>
</dbReference>
<dbReference type="PROSITE" id="PS50109">
    <property type="entry name" value="HIS_KIN"/>
    <property type="match status" value="1"/>
</dbReference>
<dbReference type="InterPro" id="IPR005467">
    <property type="entry name" value="His_kinase_dom"/>
</dbReference>
<reference evidence="9 10" key="1">
    <citation type="submission" date="2015-06" db="EMBL/GenBank/DDBJ databases">
        <title>Draft genome assembly of filamentous brackish cyanobacterium Limnoraphis robusta strain CS-951.</title>
        <authorList>
            <person name="Willis A."/>
            <person name="Parks M."/>
            <person name="Burford M.A."/>
        </authorList>
    </citation>
    <scope>NUCLEOTIDE SEQUENCE [LARGE SCALE GENOMIC DNA]</scope>
    <source>
        <strain evidence="9 10">CS-951</strain>
    </source>
</reference>
<protein>
    <recommendedName>
        <fullName evidence="2">histidine kinase</fullName>
        <ecNumber evidence="2">2.7.13.3</ecNumber>
    </recommendedName>
</protein>
<comment type="catalytic activity">
    <reaction evidence="1">
        <text>ATP + protein L-histidine = ADP + protein N-phospho-L-histidine.</text>
        <dbReference type="EC" id="2.7.13.3"/>
    </reaction>
</comment>
<dbReference type="PANTHER" id="PTHR43065">
    <property type="entry name" value="SENSOR HISTIDINE KINASE"/>
    <property type="match status" value="1"/>
</dbReference>
<keyword evidence="4" id="KW-0418">Kinase</keyword>
<dbReference type="SMART" id="SM00388">
    <property type="entry name" value="HisKA"/>
    <property type="match status" value="1"/>
</dbReference>
<accession>A0A0F5YJZ5</accession>
<dbReference type="Pfam" id="PF02518">
    <property type="entry name" value="HATPase_c"/>
    <property type="match status" value="1"/>
</dbReference>
<dbReference type="InterPro" id="IPR004358">
    <property type="entry name" value="Sig_transdc_His_kin-like_C"/>
</dbReference>
<dbReference type="AlphaFoldDB" id="A0A0F5YJZ5"/>
<dbReference type="SUPFAM" id="SSF55874">
    <property type="entry name" value="ATPase domain of HSP90 chaperone/DNA topoisomerase II/histidine kinase"/>
    <property type="match status" value="1"/>
</dbReference>